<keyword evidence="2" id="KW-1185">Reference proteome</keyword>
<protein>
    <submittedName>
        <fullName evidence="1">Uncharacterized protein</fullName>
    </submittedName>
</protein>
<dbReference type="EMBL" id="OR769223">
    <property type="protein sequence ID" value="WQJ53574.1"/>
    <property type="molecule type" value="Genomic_DNA"/>
</dbReference>
<accession>A0ABZ0Z2Z8</accession>
<reference evidence="1 2" key="1">
    <citation type="submission" date="2023-11" db="EMBL/GenBank/DDBJ databases">
        <authorList>
            <person name="Cook R."/>
            <person name="Crisci M."/>
            <person name="Pye H."/>
            <person name="Adriaenssens E."/>
            <person name="Santini J."/>
        </authorList>
    </citation>
    <scope>NUCLEOTIDE SEQUENCE [LARGE SCALE GENOMIC DNA]</scope>
    <source>
        <strain evidence="1">Lak_Megaphage_Sonny</strain>
    </source>
</reference>
<proteinExistence type="predicted"/>
<name>A0ABZ0Z2Z8_9CAUD</name>
<evidence type="ECO:0000313" key="1">
    <source>
        <dbReference type="EMBL" id="WQJ53574.1"/>
    </source>
</evidence>
<dbReference type="Proteomes" id="UP001358193">
    <property type="component" value="Segment"/>
</dbReference>
<organism evidence="1 2">
    <name type="scientific">phage Lak_Megaphage_Sonny</name>
    <dbReference type="NCBI Taxonomy" id="3109229"/>
    <lineage>
        <taxon>Viruses</taxon>
        <taxon>Duplodnaviria</taxon>
        <taxon>Heunggongvirae</taxon>
        <taxon>Uroviricota</taxon>
        <taxon>Caudoviricetes</taxon>
        <taxon>Caudoviricetes code 15 clade</taxon>
    </lineage>
</organism>
<sequence length="638" mass="74861">MITSDLLQNDDKLVKSNVSQIKNGFALQIGKTYIIFHTGIYDSYSYKEYKNPFEYTNNTYKVVKILSVTPKLDYDKISNSITFDDIGNDYRINLECKDINNNEIDYSFGNYLASHPFSFTSSNFVKYGYLYFEIEYMDVYSKSVYTKIAYNYGGADLCIEDTRQYPGETRYDKLSLPADRFFSSDIFDYDFKNKNDRTLSYEISTIEKLRYLLSHDLADYITKNFKMILAKYMTSNTDTIKKSDTINIDGVTWYNGFYTPAGTSGRRYLFYDYIPAGWRLPYISELTGMLKKYPLLTKQLKEVNDDDDDRGAVRNRVGMECIFKEYIKKDTLKIMTFDDNDYAKQDCYYPETIRCVNINNQVIRDTPSPGTYNNGRNDYVIMLVKMNKEEIKNQKQWISAVFDQYYTYRTIDDVYRKYGIDDLNHVVSIEFDIDKNNEIFHYARNKANDHLHDLKKAIAAYMGNDEIYSAANIKLEYNGENIAGTLHFDDKTDCDIKELLTKITPLLCKDLCIYNINSEKNLLSKNDTNIYNILYEYQKMGMHLNMYYYIKDALCRVGINPNYMPSKKLGTYFAYFQDYAVTAYISKMILHMDNGENIEIKGISPNIFRASSLYMNEINDIDKWDETVRNLYLKIENS</sequence>
<evidence type="ECO:0000313" key="2">
    <source>
        <dbReference type="Proteomes" id="UP001358193"/>
    </source>
</evidence>